<dbReference type="EnsemblPlants" id="QL05p082988:mrna">
    <property type="protein sequence ID" value="QL05p082988:mrna"/>
    <property type="gene ID" value="QL05p082988"/>
</dbReference>
<keyword evidence="6" id="KW-0520">NAD</keyword>
<reference evidence="9" key="2">
    <citation type="submission" date="2021-01" db="UniProtKB">
        <authorList>
            <consortium name="EnsemblPlants"/>
        </authorList>
    </citation>
    <scope>IDENTIFICATION</scope>
</reference>
<keyword evidence="2" id="KW-0433">Leucine-rich repeat</keyword>
<dbReference type="Pfam" id="PF07725">
    <property type="entry name" value="LRR_3"/>
    <property type="match status" value="1"/>
</dbReference>
<evidence type="ECO:0000256" key="3">
    <source>
        <dbReference type="ARBA" id="ARBA00022737"/>
    </source>
</evidence>
<dbReference type="SUPFAM" id="SSF52540">
    <property type="entry name" value="P-loop containing nucleoside triphosphate hydrolases"/>
    <property type="match status" value="1"/>
</dbReference>
<dbReference type="Pfam" id="PF01582">
    <property type="entry name" value="TIR"/>
    <property type="match status" value="1"/>
</dbReference>
<reference evidence="9 10" key="1">
    <citation type="journal article" date="2016" name="G3 (Bethesda)">
        <title>First Draft Assembly and Annotation of the Genome of a California Endemic Oak Quercus lobata Nee (Fagaceae).</title>
        <authorList>
            <person name="Sork V.L."/>
            <person name="Fitz-Gibbon S.T."/>
            <person name="Puiu D."/>
            <person name="Crepeau M."/>
            <person name="Gugger P.F."/>
            <person name="Sherman R."/>
            <person name="Stevens K."/>
            <person name="Langley C.H."/>
            <person name="Pellegrini M."/>
            <person name="Salzberg S.L."/>
        </authorList>
    </citation>
    <scope>NUCLEOTIDE SEQUENCE [LARGE SCALE GENOMIC DNA]</scope>
    <source>
        <strain evidence="9 10">cv. SW786</strain>
    </source>
</reference>
<dbReference type="InterPro" id="IPR044974">
    <property type="entry name" value="Disease_R_plants"/>
</dbReference>
<dbReference type="SMART" id="SM00369">
    <property type="entry name" value="LRR_TYP"/>
    <property type="match status" value="5"/>
</dbReference>
<evidence type="ECO:0000313" key="10">
    <source>
        <dbReference type="Proteomes" id="UP000594261"/>
    </source>
</evidence>
<keyword evidence="3" id="KW-0677">Repeat</keyword>
<evidence type="ECO:0000256" key="2">
    <source>
        <dbReference type="ARBA" id="ARBA00022614"/>
    </source>
</evidence>
<dbReference type="Gene3D" id="3.80.10.10">
    <property type="entry name" value="Ribonuclease Inhibitor"/>
    <property type="match status" value="2"/>
</dbReference>
<dbReference type="GO" id="GO:0007165">
    <property type="term" value="P:signal transduction"/>
    <property type="evidence" value="ECO:0007669"/>
    <property type="project" value="InterPro"/>
</dbReference>
<dbReference type="GeneID" id="115988539"/>
<evidence type="ECO:0000256" key="7">
    <source>
        <dbReference type="ARBA" id="ARBA00047304"/>
    </source>
</evidence>
<dbReference type="InterPro" id="IPR027417">
    <property type="entry name" value="P-loop_NTPase"/>
</dbReference>
<keyword evidence="4" id="KW-0378">Hydrolase</keyword>
<dbReference type="InterPro" id="IPR000157">
    <property type="entry name" value="TIR_dom"/>
</dbReference>
<keyword evidence="5" id="KW-0611">Plant defense</keyword>
<dbReference type="SMART" id="SM00255">
    <property type="entry name" value="TIR"/>
    <property type="match status" value="1"/>
</dbReference>
<dbReference type="Pfam" id="PF20160">
    <property type="entry name" value="C-JID"/>
    <property type="match status" value="1"/>
</dbReference>
<dbReference type="InterPro" id="IPR035897">
    <property type="entry name" value="Toll_tir_struct_dom_sf"/>
</dbReference>
<dbReference type="InterPro" id="IPR032675">
    <property type="entry name" value="LRR_dom_sf"/>
</dbReference>
<dbReference type="FunCoup" id="A0A7N2LUE2">
    <property type="interactions" value="12"/>
</dbReference>
<dbReference type="Proteomes" id="UP000594261">
    <property type="component" value="Chromosome 5"/>
</dbReference>
<dbReference type="PANTHER" id="PTHR11017">
    <property type="entry name" value="LEUCINE-RICH REPEAT-CONTAINING PROTEIN"/>
    <property type="match status" value="1"/>
</dbReference>
<dbReference type="EMBL" id="LRBV02000005">
    <property type="status" value="NOT_ANNOTATED_CDS"/>
    <property type="molecule type" value="Genomic_DNA"/>
</dbReference>
<dbReference type="OMA" id="LRICNAN"/>
<dbReference type="InParanoid" id="A0A7N2LUE2"/>
<dbReference type="KEGG" id="qlo:115988539"/>
<evidence type="ECO:0000256" key="4">
    <source>
        <dbReference type="ARBA" id="ARBA00022801"/>
    </source>
</evidence>
<name>A0A7N2LUE2_QUELO</name>
<accession>A0A7N2LUE2</accession>
<organism evidence="9 10">
    <name type="scientific">Quercus lobata</name>
    <name type="common">Valley oak</name>
    <dbReference type="NCBI Taxonomy" id="97700"/>
    <lineage>
        <taxon>Eukaryota</taxon>
        <taxon>Viridiplantae</taxon>
        <taxon>Streptophyta</taxon>
        <taxon>Embryophyta</taxon>
        <taxon>Tracheophyta</taxon>
        <taxon>Spermatophyta</taxon>
        <taxon>Magnoliopsida</taxon>
        <taxon>eudicotyledons</taxon>
        <taxon>Gunneridae</taxon>
        <taxon>Pentapetalae</taxon>
        <taxon>rosids</taxon>
        <taxon>fabids</taxon>
        <taxon>Fagales</taxon>
        <taxon>Fagaceae</taxon>
        <taxon>Quercus</taxon>
    </lineage>
</organism>
<dbReference type="InterPro" id="IPR058546">
    <property type="entry name" value="RPS4B/Roq1-like_LRR"/>
</dbReference>
<dbReference type="InterPro" id="IPR002182">
    <property type="entry name" value="NB-ARC"/>
</dbReference>
<evidence type="ECO:0000256" key="1">
    <source>
        <dbReference type="ARBA" id="ARBA00011982"/>
    </source>
</evidence>
<dbReference type="InterPro" id="IPR011713">
    <property type="entry name" value="Leu-rich_rpt_3"/>
</dbReference>
<dbReference type="FunFam" id="3.40.50.10140:FF:000007">
    <property type="entry name" value="Disease resistance protein (TIR-NBS-LRR class)"/>
    <property type="match status" value="1"/>
</dbReference>
<dbReference type="Pfam" id="PF00931">
    <property type="entry name" value="NB-ARC"/>
    <property type="match status" value="1"/>
</dbReference>
<keyword evidence="10" id="KW-1185">Reference proteome</keyword>
<evidence type="ECO:0000256" key="6">
    <source>
        <dbReference type="ARBA" id="ARBA00023027"/>
    </source>
</evidence>
<gene>
    <name evidence="9" type="primary">LOC115988539</name>
</gene>
<dbReference type="Pfam" id="PF23282">
    <property type="entry name" value="WHD_ROQ1"/>
    <property type="match status" value="1"/>
</dbReference>
<dbReference type="PROSITE" id="PS51450">
    <property type="entry name" value="LRR"/>
    <property type="match status" value="1"/>
</dbReference>
<dbReference type="InterPro" id="IPR042197">
    <property type="entry name" value="Apaf_helical"/>
</dbReference>
<dbReference type="AlphaFoldDB" id="A0A7N2LUE2"/>
<dbReference type="GO" id="GO:0061809">
    <property type="term" value="F:NAD+ nucleosidase activity, cyclic ADP-ribose generating"/>
    <property type="evidence" value="ECO:0007669"/>
    <property type="project" value="UniProtKB-EC"/>
</dbReference>
<dbReference type="RefSeq" id="XP_030967971.1">
    <property type="nucleotide sequence ID" value="XM_031112111.1"/>
</dbReference>
<dbReference type="SUPFAM" id="SSF52200">
    <property type="entry name" value="Toll/Interleukin receptor TIR domain"/>
    <property type="match status" value="1"/>
</dbReference>
<evidence type="ECO:0000259" key="8">
    <source>
        <dbReference type="PROSITE" id="PS50104"/>
    </source>
</evidence>
<sequence>MASITSEIASFSSLPKWKYDVFLSFRGEDTRNNFTDHLYAALDQKGIKTFRDDEGLERGKPISPKLLNAIEKSKFAIIVLSRNYASSSWCLDELVKIVECKKKTRLTILPVFYGVDPSDVRKQKGSFAKAFAKHEELIKNKEKLKSWRDALTQVADLSGWDARNKKESTIIEEIARKSIGDLHYSYSGVHEDLVGIQSRVEEMENLCLRMGLNDVHLIGIWGMGGIGKTTIAQVLYDRIRCHFAGSSFLANVREKSGNGGLVTLQKQLLSDVLFEKNIDIWDVQPGINLISSRLCHKKVLVILDDVDQPEQLKALAGKRSWFGEGSVIIIITRDQNLLIRHEVAEQNIYKAKKLDNDEALMLFSLKAFKQENPLEGYEVLSKKFVRYAQGLPLALKVLGSFTFRRDPKAWESELGRLKENPEWKILDVLRISFDGLKIIEQKIFLDIACFFKGMTKYRVANILQTPHYKPYIDIDILVEKSLITILDEEELWMHDLLQELGKEIVRHESLEELGRRSRLWVKEDVLHVLKNNTGTEKVEGIFINTCSKEEDLNVEEKVEDLNAKTFSKMRNLRLLKICNVRLPQGLNSLSSDLRLMDWPECPLKFMPKNFNPDKLVELIMPCSRIKQLWEGNWSLKWLRIINLSDSRELIMTLDFARVPNLEKLILKGCTKLPTIDASLGDLKHLILLDLSNYKCLKSLPCEINWESLEIFILSGCSKLKKFPEIMGNMSRLLKLYLDGTAIEDLPLSMKQLIGLIKLDLTNCKNLSRLPRVPNLKKLILKGCTKLSMIHASLGDLKHLILLDLSNCKCLESLPCEISWESLEIFILSGCSKLKKFPEIVGNMSCLLKLYLDGTAIEDLPLSMEQLTGLITLDLTNCKNLSSLPGVICSLTSLKTLTLSGCLKLDNMPMNLGNLEGLKELDVSGTAIREPPSSIFCLKNLKILSFQGCNGLSMSKTPDLMGLVSVSGLCSLTRLNMRNCNLQSIPSDIGCLSSLKELDLSGNNFVFIPESINLLSKLREFWVENCKNLQLLPRLMTPYIQVRANGCASLESFPPFKMKDDSGKSFYLLNCFQFVENQGCCDLFTAMLREYFQELCYRESTTKRSFDVFLPGSEVPNWFRHHSVGALINLELPSYLFEQIRGIALCAIFRHHQHRGYDSYELTCRIKANGRDFTSFFPARVSGEFNTVESDHCWFIYLFPRSIEFFLGAELPEIADGSSCQVGIEFILEGERMIETRKCGSHKVMYGDIEEQNRLETKKCGAMWYTRKKLKI</sequence>
<dbReference type="OrthoDB" id="828560at2759"/>
<dbReference type="InterPro" id="IPR003591">
    <property type="entry name" value="Leu-rich_rpt_typical-subtyp"/>
</dbReference>
<dbReference type="SUPFAM" id="SSF52058">
    <property type="entry name" value="L domain-like"/>
    <property type="match status" value="2"/>
</dbReference>
<dbReference type="Gramene" id="QL05p082988:mrna">
    <property type="protein sequence ID" value="QL05p082988:mrna"/>
    <property type="gene ID" value="QL05p082988"/>
</dbReference>
<dbReference type="InterPro" id="IPR045344">
    <property type="entry name" value="C-JID"/>
</dbReference>
<dbReference type="EC" id="3.2.2.6" evidence="1"/>
<dbReference type="Pfam" id="PF23286">
    <property type="entry name" value="LRR_13"/>
    <property type="match status" value="2"/>
</dbReference>
<dbReference type="PANTHER" id="PTHR11017:SF559">
    <property type="entry name" value="DISEASE RESISTANCE PROTEIN CHL1"/>
    <property type="match status" value="1"/>
</dbReference>
<proteinExistence type="predicted"/>
<comment type="catalytic activity">
    <reaction evidence="7">
        <text>NAD(+) + H2O = ADP-D-ribose + nicotinamide + H(+)</text>
        <dbReference type="Rhea" id="RHEA:16301"/>
        <dbReference type="ChEBI" id="CHEBI:15377"/>
        <dbReference type="ChEBI" id="CHEBI:15378"/>
        <dbReference type="ChEBI" id="CHEBI:17154"/>
        <dbReference type="ChEBI" id="CHEBI:57540"/>
        <dbReference type="ChEBI" id="CHEBI:57967"/>
        <dbReference type="EC" id="3.2.2.6"/>
    </reaction>
    <physiologicalReaction direction="left-to-right" evidence="7">
        <dbReference type="Rhea" id="RHEA:16302"/>
    </physiologicalReaction>
</comment>
<dbReference type="GO" id="GO:0006952">
    <property type="term" value="P:defense response"/>
    <property type="evidence" value="ECO:0007669"/>
    <property type="project" value="InterPro"/>
</dbReference>
<dbReference type="PRINTS" id="PR00364">
    <property type="entry name" value="DISEASERSIST"/>
</dbReference>
<evidence type="ECO:0000313" key="9">
    <source>
        <dbReference type="EnsemblPlants" id="QL05p082988:mrna"/>
    </source>
</evidence>
<dbReference type="Gene3D" id="1.10.8.430">
    <property type="entry name" value="Helical domain of apoptotic protease-activating factors"/>
    <property type="match status" value="1"/>
</dbReference>
<dbReference type="PROSITE" id="PS50104">
    <property type="entry name" value="TIR"/>
    <property type="match status" value="1"/>
</dbReference>
<feature type="domain" description="TIR" evidence="8">
    <location>
        <begin position="17"/>
        <end position="182"/>
    </location>
</feature>
<dbReference type="GO" id="GO:0043531">
    <property type="term" value="F:ADP binding"/>
    <property type="evidence" value="ECO:0007669"/>
    <property type="project" value="InterPro"/>
</dbReference>
<dbReference type="InterPro" id="IPR058192">
    <property type="entry name" value="WHD_ROQ1-like"/>
</dbReference>
<evidence type="ECO:0000256" key="5">
    <source>
        <dbReference type="ARBA" id="ARBA00022821"/>
    </source>
</evidence>
<dbReference type="InterPro" id="IPR001611">
    <property type="entry name" value="Leu-rich_rpt"/>
</dbReference>
<dbReference type="Gene3D" id="3.40.50.300">
    <property type="entry name" value="P-loop containing nucleotide triphosphate hydrolases"/>
    <property type="match status" value="1"/>
</dbReference>
<dbReference type="Gene3D" id="3.40.50.10140">
    <property type="entry name" value="Toll/interleukin-1 receptor homology (TIR) domain"/>
    <property type="match status" value="1"/>
</dbReference>
<protein>
    <recommendedName>
        <fullName evidence="1">ADP-ribosyl cyclase/cyclic ADP-ribose hydrolase</fullName>
        <ecNumber evidence="1">3.2.2.6</ecNumber>
    </recommendedName>
</protein>